<dbReference type="EMBL" id="BAAAXZ010000025">
    <property type="protein sequence ID" value="GAA2913218.1"/>
    <property type="molecule type" value="Genomic_DNA"/>
</dbReference>
<dbReference type="Proteomes" id="UP001501102">
    <property type="component" value="Unassembled WGS sequence"/>
</dbReference>
<keyword evidence="3" id="KW-1185">Reference proteome</keyword>
<evidence type="ECO:0000313" key="3">
    <source>
        <dbReference type="Proteomes" id="UP001501102"/>
    </source>
</evidence>
<evidence type="ECO:0000313" key="2">
    <source>
        <dbReference type="EMBL" id="GAA2913218.1"/>
    </source>
</evidence>
<feature type="region of interest" description="Disordered" evidence="1">
    <location>
        <begin position="1"/>
        <end position="86"/>
    </location>
</feature>
<gene>
    <name evidence="2" type="ORF">GCM10020221_06140</name>
</gene>
<organism evidence="2 3">
    <name type="scientific">Streptomyces thioluteus</name>
    <dbReference type="NCBI Taxonomy" id="66431"/>
    <lineage>
        <taxon>Bacteria</taxon>
        <taxon>Bacillati</taxon>
        <taxon>Actinomycetota</taxon>
        <taxon>Actinomycetes</taxon>
        <taxon>Kitasatosporales</taxon>
        <taxon>Streptomycetaceae</taxon>
        <taxon>Streptomyces</taxon>
    </lineage>
</organism>
<sequence length="143" mass="15582">MSRARRREQEVFQGGGFGGPRVAERTGVPDDGGDLTARDGGPYDRAPYDRAPVQSGRQPVRGLRVGGPGDRPVLLDQPPRVAREPYAAVPQEQYVVAGVRRLRQGVRGQDDGEAAPGGLRPDQVHDLVARRRVESGQRLVQQQ</sequence>
<evidence type="ECO:0000256" key="1">
    <source>
        <dbReference type="SAM" id="MobiDB-lite"/>
    </source>
</evidence>
<comment type="caution">
    <text evidence="2">The sequence shown here is derived from an EMBL/GenBank/DDBJ whole genome shotgun (WGS) entry which is preliminary data.</text>
</comment>
<protein>
    <submittedName>
        <fullName evidence="2">Uncharacterized protein</fullName>
    </submittedName>
</protein>
<name>A0ABN3WFX1_STRTU</name>
<reference evidence="2 3" key="1">
    <citation type="journal article" date="2019" name="Int. J. Syst. Evol. Microbiol.">
        <title>The Global Catalogue of Microorganisms (GCM) 10K type strain sequencing project: providing services to taxonomists for standard genome sequencing and annotation.</title>
        <authorList>
            <consortium name="The Broad Institute Genomics Platform"/>
            <consortium name="The Broad Institute Genome Sequencing Center for Infectious Disease"/>
            <person name="Wu L."/>
            <person name="Ma J."/>
        </authorList>
    </citation>
    <scope>NUCLEOTIDE SEQUENCE [LARGE SCALE GENOMIC DNA]</scope>
    <source>
        <strain evidence="2 3">JCM 4087</strain>
    </source>
</reference>
<proteinExistence type="predicted"/>
<accession>A0ABN3WFX1</accession>